<evidence type="ECO:0000313" key="10">
    <source>
        <dbReference type="Proteomes" id="UP000466051"/>
    </source>
</evidence>
<dbReference type="GO" id="GO:0030272">
    <property type="term" value="F:5-formyltetrahydrofolate cyclo-ligase activity"/>
    <property type="evidence" value="ECO:0007669"/>
    <property type="project" value="UniProtKB-EC"/>
</dbReference>
<evidence type="ECO:0000313" key="4">
    <source>
        <dbReference type="EMBL" id="EDP7180844.1"/>
    </source>
</evidence>
<evidence type="ECO:0000313" key="8">
    <source>
        <dbReference type="Proteomes" id="UP000349590"/>
    </source>
</evidence>
<comment type="catalytic activity">
    <reaction evidence="1">
        <text>(6S)-5-formyl-5,6,7,8-tetrahydrofolate + ATP = (6R)-5,10-methenyltetrahydrofolate + ADP + phosphate</text>
        <dbReference type="Rhea" id="RHEA:10488"/>
        <dbReference type="ChEBI" id="CHEBI:30616"/>
        <dbReference type="ChEBI" id="CHEBI:43474"/>
        <dbReference type="ChEBI" id="CHEBI:57455"/>
        <dbReference type="ChEBI" id="CHEBI:57457"/>
        <dbReference type="ChEBI" id="CHEBI:456216"/>
        <dbReference type="EC" id="6.3.3.2"/>
    </reaction>
</comment>
<dbReference type="GO" id="GO:0009396">
    <property type="term" value="P:folic acid-containing compound biosynthetic process"/>
    <property type="evidence" value="ECO:0007669"/>
    <property type="project" value="TreeGrafter"/>
</dbReference>
<dbReference type="InterPro" id="IPR002698">
    <property type="entry name" value="FTHF_cligase"/>
</dbReference>
<comment type="caution">
    <text evidence="4">The sequence shown here is derived from an EMBL/GenBank/DDBJ whole genome shotgun (WGS) entry which is preliminary data.</text>
</comment>
<proteinExistence type="inferred from homology"/>
<dbReference type="PANTHER" id="PTHR23407">
    <property type="entry name" value="ATPASE INHIBITOR/5-FORMYLTETRAHYDROFOLATE CYCLO-LIGASE"/>
    <property type="match status" value="1"/>
</dbReference>
<dbReference type="Proteomes" id="UP001183411">
    <property type="component" value="Unassembled WGS sequence"/>
</dbReference>
<evidence type="ECO:0000313" key="9">
    <source>
        <dbReference type="Proteomes" id="UP000358933"/>
    </source>
</evidence>
<name>A0A1E7P3D7_CAMJU</name>
<dbReference type="EMBL" id="AAYVUT010000006">
    <property type="protein sequence ID" value="EHB2511860.1"/>
    <property type="molecule type" value="Genomic_DNA"/>
</dbReference>
<keyword evidence="1" id="KW-0067">ATP-binding</keyword>
<dbReference type="EMBL" id="AACCII010000003">
    <property type="protein sequence ID" value="EAJ9718406.1"/>
    <property type="molecule type" value="Genomic_DNA"/>
</dbReference>
<reference evidence="7" key="3">
    <citation type="submission" date="2021-12" db="EMBL/GenBank/DDBJ databases">
        <title>Prevalence of phenicol resistance gene fexA in Campylobacter isolated from poultry supply chain.</title>
        <authorList>
            <person name="Tang B."/>
            <person name="Zheng X."/>
            <person name="Lin J."/>
            <person name="Lin R."/>
            <person name="Yang H."/>
            <person name="Shen Z."/>
            <person name="Xia F."/>
        </authorList>
    </citation>
    <scope>NUCLEOTIDE SEQUENCE</scope>
    <source>
        <strain evidence="7">CJHN2011004</strain>
    </source>
</reference>
<dbReference type="OMA" id="YMNARIV"/>
<evidence type="ECO:0000313" key="3">
    <source>
        <dbReference type="EMBL" id="EAK8193023.1"/>
    </source>
</evidence>
<dbReference type="EMBL" id="JAJUOL010000003">
    <property type="protein sequence ID" value="MCH3851022.1"/>
    <property type="molecule type" value="Genomic_DNA"/>
</dbReference>
<dbReference type="GO" id="GO:0035999">
    <property type="term" value="P:tetrahydrofolate interconversion"/>
    <property type="evidence" value="ECO:0007669"/>
    <property type="project" value="TreeGrafter"/>
</dbReference>
<dbReference type="InterPro" id="IPR024185">
    <property type="entry name" value="FTHF_cligase-like_sf"/>
</dbReference>
<keyword evidence="1" id="KW-0547">Nucleotide-binding</keyword>
<dbReference type="EC" id="6.3.3.2" evidence="1"/>
<keyword evidence="1" id="KW-0460">Magnesium</keyword>
<comment type="cofactor">
    <cofactor evidence="1">
        <name>Mg(2+)</name>
        <dbReference type="ChEBI" id="CHEBI:18420"/>
    </cofactor>
</comment>
<dbReference type="EMBL" id="ABMIIH010000001">
    <property type="protein sequence ID" value="ELD5186106.1"/>
    <property type="molecule type" value="Genomic_DNA"/>
</dbReference>
<reference evidence="4 10" key="2">
    <citation type="submission" date="2019-11" db="EMBL/GenBank/DDBJ databases">
        <authorList>
            <consortium name="PulseNet: The National Subtyping Network for Foodborne Disease Surveillance"/>
            <person name="Tarr C.L."/>
            <person name="Trees E."/>
            <person name="Katz L.S."/>
            <person name="Carleton-Romer H.A."/>
            <person name="Stroika S."/>
            <person name="Kucerova Z."/>
            <person name="Roache K.F."/>
            <person name="Sabol A.L."/>
            <person name="Besser J."/>
            <person name="Gerner-Smidt P."/>
        </authorList>
    </citation>
    <scope>NUCLEOTIDE SEQUENCE [LARGE SCALE GENOMIC DNA]</scope>
    <source>
        <strain evidence="2 8">PNUSAC009041</strain>
        <strain evidence="4 10">PNUSAC013726</strain>
    </source>
</reference>
<dbReference type="Proteomes" id="UP000358933">
    <property type="component" value="Unassembled WGS sequence"/>
</dbReference>
<reference evidence="6" key="4">
    <citation type="submission" date="2023-06" db="EMBL/GenBank/DDBJ databases">
        <authorList>
            <consortium name="PulseNet: The National Subtyping Network for Foodborne Disease Surveillance"/>
        </authorList>
    </citation>
    <scope>NUCLEOTIDE SEQUENCE</scope>
    <source>
        <strain evidence="5">PNUSAC020384</strain>
        <strain evidence="6">PNUSAC035917</strain>
    </source>
</reference>
<dbReference type="Gene3D" id="3.40.50.10420">
    <property type="entry name" value="NagB/RpiA/CoA transferase-like"/>
    <property type="match status" value="1"/>
</dbReference>
<dbReference type="EMBL" id="AACJKW010000003">
    <property type="protein sequence ID" value="EAK8193023.1"/>
    <property type="molecule type" value="Genomic_DNA"/>
</dbReference>
<organism evidence="4 10">
    <name type="scientific">Campylobacter jejuni</name>
    <dbReference type="NCBI Taxonomy" id="197"/>
    <lineage>
        <taxon>Bacteria</taxon>
        <taxon>Pseudomonadati</taxon>
        <taxon>Campylobacterota</taxon>
        <taxon>Epsilonproteobacteria</taxon>
        <taxon>Campylobacterales</taxon>
        <taxon>Campylobacteraceae</taxon>
        <taxon>Campylobacter</taxon>
    </lineage>
</organism>
<dbReference type="GO" id="GO:0005524">
    <property type="term" value="F:ATP binding"/>
    <property type="evidence" value="ECO:0007669"/>
    <property type="project" value="UniProtKB-KW"/>
</dbReference>
<dbReference type="NCBIfam" id="TIGR02727">
    <property type="entry name" value="MTHFS_bact"/>
    <property type="match status" value="1"/>
</dbReference>
<evidence type="ECO:0000313" key="5">
    <source>
        <dbReference type="EMBL" id="EHB2511860.1"/>
    </source>
</evidence>
<dbReference type="Proteomes" id="UP000466051">
    <property type="component" value="Unassembled WGS sequence"/>
</dbReference>
<dbReference type="SUPFAM" id="SSF100950">
    <property type="entry name" value="NagB/RpiA/CoA transferase-like"/>
    <property type="match status" value="1"/>
</dbReference>
<dbReference type="EMBL" id="AANOAG010000005">
    <property type="protein sequence ID" value="EDP7180844.1"/>
    <property type="molecule type" value="Genomic_DNA"/>
</dbReference>
<sequence>MEKTDFRALQKIRLFKHSKLNFKQDYKIFKECLKIIKLFKAKNILIFIPLHYEPNLIKFRHILNKNYKLFVPFMQDKSLKIVKLRLPFIKKRFGVLEPIDSFFKAKIDLAIVPVIGVDKNLKRIGHGQGFYDRFFENLNYKPHIIFVQSIDALSQNNLTQKHDISGKLYINPYKKYYKKERKNDRITYRTYSRYSRTRYRIFSCKKNQ</sequence>
<dbReference type="Proteomes" id="UP001199644">
    <property type="component" value="Unassembled WGS sequence"/>
</dbReference>
<evidence type="ECO:0000256" key="1">
    <source>
        <dbReference type="RuleBase" id="RU361279"/>
    </source>
</evidence>
<accession>A0A1E7P3D7</accession>
<evidence type="ECO:0000313" key="6">
    <source>
        <dbReference type="EMBL" id="ELD5186106.1"/>
    </source>
</evidence>
<reference evidence="3 9" key="1">
    <citation type="submission" date="2019-04" db="EMBL/GenBank/DDBJ databases">
        <authorList>
            <person name="Ashton P.M."/>
            <person name="Dallman T."/>
            <person name="Nair S."/>
            <person name="De Pinna E."/>
            <person name="Peters T."/>
            <person name="Grant K."/>
        </authorList>
    </citation>
    <scope>NUCLEOTIDE SEQUENCE [LARGE SCALE GENOMIC DNA]</scope>
    <source>
        <strain evidence="3 9">OXC2299</strain>
    </source>
</reference>
<protein>
    <recommendedName>
        <fullName evidence="1">5-formyltetrahydrofolate cyclo-ligase</fullName>
        <ecNumber evidence="1">6.3.3.2</ecNumber>
    </recommendedName>
</protein>
<dbReference type="PANTHER" id="PTHR23407:SF11">
    <property type="entry name" value="CHROMOSOME UNDETERMINED SCAFFOLD_24, WHOLE GENOME SHOTGUN SEQUENCE"/>
    <property type="match status" value="1"/>
</dbReference>
<evidence type="ECO:0000313" key="2">
    <source>
        <dbReference type="EMBL" id="EAJ9718406.1"/>
    </source>
</evidence>
<dbReference type="RefSeq" id="WP_002860439.1">
    <property type="nucleotide sequence ID" value="NZ_AP028330.1"/>
</dbReference>
<dbReference type="Pfam" id="PF01812">
    <property type="entry name" value="5-FTHF_cyc-lig"/>
    <property type="match status" value="1"/>
</dbReference>
<keyword evidence="1" id="KW-0479">Metal-binding</keyword>
<comment type="similarity">
    <text evidence="1">Belongs to the 5-formyltetrahydrofolate cyclo-ligase family.</text>
</comment>
<dbReference type="AlphaFoldDB" id="A0A1E7P3D7"/>
<evidence type="ECO:0000313" key="7">
    <source>
        <dbReference type="EMBL" id="MCH3851022.1"/>
    </source>
</evidence>
<dbReference type="Proteomes" id="UP000349590">
    <property type="component" value="Unassembled WGS sequence"/>
</dbReference>
<gene>
    <name evidence="3" type="ORF">E7N58_02330</name>
    <name evidence="2" type="ORF">E8P16_02950</name>
    <name evidence="4" type="ORF">GNO00_04600</name>
    <name evidence="5" type="ORF">JYC20_001019</name>
    <name evidence="7" type="ORF">LZC39_02610</name>
    <name evidence="6" type="ORF">QQI97_000215</name>
</gene>
<dbReference type="GO" id="GO:0046872">
    <property type="term" value="F:metal ion binding"/>
    <property type="evidence" value="ECO:0007669"/>
    <property type="project" value="UniProtKB-KW"/>
</dbReference>
<dbReference type="InterPro" id="IPR037171">
    <property type="entry name" value="NagB/RpiA_transferase-like"/>
</dbReference>
<keyword evidence="4" id="KW-0436">Ligase</keyword>
<dbReference type="Proteomes" id="UP000735326">
    <property type="component" value="Unassembled WGS sequence"/>
</dbReference>